<proteinExistence type="predicted"/>
<dbReference type="EMBL" id="FNAP01000004">
    <property type="protein sequence ID" value="SDE17874.1"/>
    <property type="molecule type" value="Genomic_DNA"/>
</dbReference>
<name>A0A1G7ASK1_9PROT</name>
<feature type="transmembrane region" description="Helical" evidence="1">
    <location>
        <begin position="252"/>
        <end position="276"/>
    </location>
</feature>
<protein>
    <submittedName>
        <fullName evidence="3">TctA family transporter</fullName>
    </submittedName>
</protein>
<feature type="transmembrane region" description="Helical" evidence="1">
    <location>
        <begin position="144"/>
        <end position="160"/>
    </location>
</feature>
<dbReference type="PANTHER" id="PTHR35342">
    <property type="entry name" value="TRICARBOXYLIC TRANSPORT PROTEIN"/>
    <property type="match status" value="1"/>
</dbReference>
<dbReference type="PANTHER" id="PTHR35342:SF5">
    <property type="entry name" value="TRICARBOXYLIC TRANSPORT PROTEIN"/>
    <property type="match status" value="1"/>
</dbReference>
<keyword evidence="1" id="KW-0812">Transmembrane</keyword>
<feature type="transmembrane region" description="Helical" evidence="1">
    <location>
        <begin position="353"/>
        <end position="378"/>
    </location>
</feature>
<feature type="transmembrane region" description="Helical" evidence="1">
    <location>
        <begin position="470"/>
        <end position="489"/>
    </location>
</feature>
<dbReference type="Proteomes" id="UP000199412">
    <property type="component" value="Unassembled WGS sequence"/>
</dbReference>
<reference evidence="3 4" key="1">
    <citation type="submission" date="2016-10" db="EMBL/GenBank/DDBJ databases">
        <authorList>
            <person name="de Groot N.N."/>
        </authorList>
    </citation>
    <scope>NUCLEOTIDE SEQUENCE [LARGE SCALE GENOMIC DNA]</scope>
    <source>
        <strain evidence="3 4">ATCC 700224</strain>
    </source>
</reference>
<feature type="transmembrane region" description="Helical" evidence="1">
    <location>
        <begin position="197"/>
        <end position="217"/>
    </location>
</feature>
<dbReference type="AlphaFoldDB" id="A0A1G7ASK1"/>
<evidence type="ECO:0000313" key="4">
    <source>
        <dbReference type="Proteomes" id="UP000199412"/>
    </source>
</evidence>
<gene>
    <name evidence="3" type="ORF">SAMN05421720_10475</name>
</gene>
<feature type="transmembrane region" description="Helical" evidence="1">
    <location>
        <begin position="105"/>
        <end position="132"/>
    </location>
</feature>
<dbReference type="Pfam" id="PF01970">
    <property type="entry name" value="TctA"/>
    <property type="match status" value="1"/>
</dbReference>
<keyword evidence="1" id="KW-0472">Membrane</keyword>
<evidence type="ECO:0000313" key="3">
    <source>
        <dbReference type="EMBL" id="SDE17874.1"/>
    </source>
</evidence>
<feature type="transmembrane region" description="Helical" evidence="1">
    <location>
        <begin position="167"/>
        <end position="185"/>
    </location>
</feature>
<dbReference type="RefSeq" id="WP_218128329.1">
    <property type="nucleotide sequence ID" value="NZ_FNAP01000004.1"/>
</dbReference>
<sequence length="493" mass="48471">MEVTAAALGLLLTPSVLGVMAAAALLGLLVGALPGLTATLGVALLVPFAVMLEPLPALAGVVTLAAMAITAGDLPGALLKVPGTPASAAYAEAAHRLAQRGRAGLALGTGLVCAAAGGGTGALVLLFGAPALAWVALHMSTVERFWLACLGLGAAALVAGPSVPRGALALLIGLALALVGLDPVSGQPRLTFGLTDLSGGLGLIPVMIGLFAVSRVLSHALDGAAGAGRPPRVGSVLGGVGRVLGRRRRAMALGGAIGTLVGAVPGAGADIAAYVAQAVTKRLAPGCAEDADARDLDAIVPAATANNAAVGGALVPATVLGIPGDSLTAVVIGVLMLKGVTPGPSAFLLQPELMTAVLLAFLLANLLLVPAGLLAIAVVRPVLRVPPSVLMPCVLALGLVGTYAVERTPTALVVTLGAGVLGLLMERARVPVAPAVLGFVLGPTIEEMALTSLMKSGGDPAVFLSRPAALGLAGLTLLVWLGPALRALVRRLR</sequence>
<feature type="transmembrane region" description="Helical" evidence="1">
    <location>
        <begin position="385"/>
        <end position="403"/>
    </location>
</feature>
<evidence type="ECO:0000256" key="1">
    <source>
        <dbReference type="SAM" id="Phobius"/>
    </source>
</evidence>
<keyword evidence="1" id="KW-1133">Transmembrane helix</keyword>
<feature type="domain" description="DUF112" evidence="2">
    <location>
        <begin position="17"/>
        <end position="437"/>
    </location>
</feature>
<evidence type="ECO:0000259" key="2">
    <source>
        <dbReference type="Pfam" id="PF01970"/>
    </source>
</evidence>
<accession>A0A1G7ASK1</accession>
<organism evidence="3 4">
    <name type="scientific">Rhodospira trueperi</name>
    <dbReference type="NCBI Taxonomy" id="69960"/>
    <lineage>
        <taxon>Bacteria</taxon>
        <taxon>Pseudomonadati</taxon>
        <taxon>Pseudomonadota</taxon>
        <taxon>Alphaproteobacteria</taxon>
        <taxon>Rhodospirillales</taxon>
        <taxon>Rhodospirillaceae</taxon>
        <taxon>Rhodospira</taxon>
    </lineage>
</organism>
<keyword evidence="4" id="KW-1185">Reference proteome</keyword>
<feature type="transmembrane region" description="Helical" evidence="1">
    <location>
        <begin position="28"/>
        <end position="50"/>
    </location>
</feature>
<dbReference type="STRING" id="69960.SAMN05421720_10475"/>
<dbReference type="InterPro" id="IPR002823">
    <property type="entry name" value="DUF112_TM"/>
</dbReference>
<feature type="transmembrane region" description="Helical" evidence="1">
    <location>
        <begin position="432"/>
        <end position="450"/>
    </location>
</feature>